<accession>A0A426Z5T4</accession>
<protein>
    <submittedName>
        <fullName evidence="1">Uncharacterized protein</fullName>
    </submittedName>
</protein>
<evidence type="ECO:0000313" key="2">
    <source>
        <dbReference type="Proteomes" id="UP000287651"/>
    </source>
</evidence>
<proteinExistence type="predicted"/>
<sequence length="106" mass="11367">VVVPSPTSIAIAALRIGYCSEQSSIAALWSCRRSGCTRHYPYIVTWCRHHPPSTNRLPRLTSPRASGDPTSTIARQLASARSGNIAPIAPSCAAIGDSRFHRTPSP</sequence>
<dbReference type="EMBL" id="AMZH03008252">
    <property type="protein sequence ID" value="RRT59347.1"/>
    <property type="molecule type" value="Genomic_DNA"/>
</dbReference>
<dbReference type="Proteomes" id="UP000287651">
    <property type="component" value="Unassembled WGS sequence"/>
</dbReference>
<reference evidence="1 2" key="1">
    <citation type="journal article" date="2014" name="Agronomy (Basel)">
        <title>A Draft Genome Sequence for Ensete ventricosum, the Drought-Tolerant Tree Against Hunger.</title>
        <authorList>
            <person name="Harrison J."/>
            <person name="Moore K.A."/>
            <person name="Paszkiewicz K."/>
            <person name="Jones T."/>
            <person name="Grant M."/>
            <person name="Ambacheew D."/>
            <person name="Muzemil S."/>
            <person name="Studholme D.J."/>
        </authorList>
    </citation>
    <scope>NUCLEOTIDE SEQUENCE [LARGE SCALE GENOMIC DNA]</scope>
</reference>
<name>A0A426Z5T4_ENSVE</name>
<comment type="caution">
    <text evidence="1">The sequence shown here is derived from an EMBL/GenBank/DDBJ whole genome shotgun (WGS) entry which is preliminary data.</text>
</comment>
<dbReference type="AlphaFoldDB" id="A0A426Z5T4"/>
<organism evidence="1 2">
    <name type="scientific">Ensete ventricosum</name>
    <name type="common">Abyssinian banana</name>
    <name type="synonym">Musa ensete</name>
    <dbReference type="NCBI Taxonomy" id="4639"/>
    <lineage>
        <taxon>Eukaryota</taxon>
        <taxon>Viridiplantae</taxon>
        <taxon>Streptophyta</taxon>
        <taxon>Embryophyta</taxon>
        <taxon>Tracheophyta</taxon>
        <taxon>Spermatophyta</taxon>
        <taxon>Magnoliopsida</taxon>
        <taxon>Liliopsida</taxon>
        <taxon>Zingiberales</taxon>
        <taxon>Musaceae</taxon>
        <taxon>Ensete</taxon>
    </lineage>
</organism>
<gene>
    <name evidence="1" type="ORF">B296_00018279</name>
</gene>
<evidence type="ECO:0000313" key="1">
    <source>
        <dbReference type="EMBL" id="RRT59347.1"/>
    </source>
</evidence>
<feature type="non-terminal residue" evidence="1">
    <location>
        <position position="1"/>
    </location>
</feature>